<organism evidence="1 2">
    <name type="scientific">candidate division WOR-1 bacterium RIFOXYC2_FULL_46_14</name>
    <dbReference type="NCBI Taxonomy" id="1802587"/>
    <lineage>
        <taxon>Bacteria</taxon>
        <taxon>Bacillati</taxon>
        <taxon>Saganbacteria</taxon>
    </lineage>
</organism>
<dbReference type="EMBL" id="MEUJ01000005">
    <property type="protein sequence ID" value="OGC39818.1"/>
    <property type="molecule type" value="Genomic_DNA"/>
</dbReference>
<protein>
    <recommendedName>
        <fullName evidence="3">Com family DNA-binding transcriptional regulator</fullName>
    </recommendedName>
</protein>
<accession>A0A1F4U4C0</accession>
<proteinExistence type="predicted"/>
<evidence type="ECO:0008006" key="3">
    <source>
        <dbReference type="Google" id="ProtNLM"/>
    </source>
</evidence>
<gene>
    <name evidence="1" type="ORF">A2438_04770</name>
</gene>
<reference evidence="1 2" key="1">
    <citation type="journal article" date="2016" name="Nat. Commun.">
        <title>Thousands of microbial genomes shed light on interconnected biogeochemical processes in an aquifer system.</title>
        <authorList>
            <person name="Anantharaman K."/>
            <person name="Brown C.T."/>
            <person name="Hug L.A."/>
            <person name="Sharon I."/>
            <person name="Castelle C.J."/>
            <person name="Probst A.J."/>
            <person name="Thomas B.C."/>
            <person name="Singh A."/>
            <person name="Wilkins M.J."/>
            <person name="Karaoz U."/>
            <person name="Brodie E.L."/>
            <person name="Williams K.H."/>
            <person name="Hubbard S.S."/>
            <person name="Banfield J.F."/>
        </authorList>
    </citation>
    <scope>NUCLEOTIDE SEQUENCE [LARGE SCALE GENOMIC DNA]</scope>
</reference>
<comment type="caution">
    <text evidence="1">The sequence shown here is derived from an EMBL/GenBank/DDBJ whole genome shotgun (WGS) entry which is preliminary data.</text>
</comment>
<dbReference type="InterPro" id="IPR019294">
    <property type="entry name" value="Translation_reg_Com"/>
</dbReference>
<evidence type="ECO:0000313" key="2">
    <source>
        <dbReference type="Proteomes" id="UP000179242"/>
    </source>
</evidence>
<sequence length="70" mass="8199">MCYNITAMLQEFRCRCCNRMLAKIEECRIIEIKCPKCKTINLYRDNEIVLVQVGESYKPIETTTHTGPIQ</sequence>
<name>A0A1F4U4C0_UNCSA</name>
<dbReference type="AlphaFoldDB" id="A0A1F4U4C0"/>
<evidence type="ECO:0000313" key="1">
    <source>
        <dbReference type="EMBL" id="OGC39818.1"/>
    </source>
</evidence>
<dbReference type="Pfam" id="PF10122">
    <property type="entry name" value="Zn_ribbon_Com"/>
    <property type="match status" value="1"/>
</dbReference>
<dbReference type="Proteomes" id="UP000179242">
    <property type="component" value="Unassembled WGS sequence"/>
</dbReference>